<dbReference type="Gene3D" id="2.40.128.20">
    <property type="match status" value="1"/>
</dbReference>
<reference evidence="2" key="1">
    <citation type="submission" date="2015-12" db="EMBL/GenBank/DDBJ databases">
        <title>De novo transcriptome assembly of four potential Pierce s Disease insect vectors from Arizona vineyards.</title>
        <authorList>
            <person name="Tassone E.E."/>
        </authorList>
    </citation>
    <scope>NUCLEOTIDE SEQUENCE</scope>
</reference>
<dbReference type="AlphaFoldDB" id="A0A1B6DZN7"/>
<evidence type="ECO:0000313" key="2">
    <source>
        <dbReference type="EMBL" id="JAS31146.1"/>
    </source>
</evidence>
<dbReference type="SUPFAM" id="SSF50814">
    <property type="entry name" value="Lipocalins"/>
    <property type="match status" value="1"/>
</dbReference>
<sequence>MFVKILLISVLVSIISGEKCRDDVKPMENYSLKERSGTWSLGAVKISEESDRKRWGALRCSNLTLDVDDNGEPIGWRLALYVGDRKAKPNGTYSIPDPKKGLIKFDFTPKNSTYDFITACSDYKTYSIDYVCLQASADEISEFSNIFVRDINELDTVLANPEFQKCYSEFFDRPVEEYFMRVPFNNC</sequence>
<keyword evidence="1" id="KW-0732">Signal</keyword>
<accession>A0A1B6DZN7</accession>
<dbReference type="EMBL" id="GEDC01006152">
    <property type="protein sequence ID" value="JAS31146.1"/>
    <property type="molecule type" value="Transcribed_RNA"/>
</dbReference>
<evidence type="ECO:0008006" key="3">
    <source>
        <dbReference type="Google" id="ProtNLM"/>
    </source>
</evidence>
<name>A0A1B6DZN7_9HEMI</name>
<feature type="signal peptide" evidence="1">
    <location>
        <begin position="1"/>
        <end position="17"/>
    </location>
</feature>
<evidence type="ECO:0000256" key="1">
    <source>
        <dbReference type="SAM" id="SignalP"/>
    </source>
</evidence>
<organism evidence="2">
    <name type="scientific">Clastoptera arizonana</name>
    <name type="common">Arizona spittle bug</name>
    <dbReference type="NCBI Taxonomy" id="38151"/>
    <lineage>
        <taxon>Eukaryota</taxon>
        <taxon>Metazoa</taxon>
        <taxon>Ecdysozoa</taxon>
        <taxon>Arthropoda</taxon>
        <taxon>Hexapoda</taxon>
        <taxon>Insecta</taxon>
        <taxon>Pterygota</taxon>
        <taxon>Neoptera</taxon>
        <taxon>Paraneoptera</taxon>
        <taxon>Hemiptera</taxon>
        <taxon>Auchenorrhyncha</taxon>
        <taxon>Cercopoidea</taxon>
        <taxon>Clastopteridae</taxon>
        <taxon>Clastoptera</taxon>
    </lineage>
</organism>
<dbReference type="InterPro" id="IPR012674">
    <property type="entry name" value="Calycin"/>
</dbReference>
<gene>
    <name evidence="2" type="ORF">g.10101</name>
</gene>
<proteinExistence type="predicted"/>
<feature type="chain" id="PRO_5008581672" description="Lipocalin/cytosolic fatty-acid binding domain-containing protein" evidence="1">
    <location>
        <begin position="18"/>
        <end position="187"/>
    </location>
</feature>
<protein>
    <recommendedName>
        <fullName evidence="3">Lipocalin/cytosolic fatty-acid binding domain-containing protein</fullName>
    </recommendedName>
</protein>